<dbReference type="Proteomes" id="UP000247099">
    <property type="component" value="Unassembled WGS sequence"/>
</dbReference>
<feature type="domain" description="Sulfatase N-terminal" evidence="5">
    <location>
        <begin position="34"/>
        <end position="323"/>
    </location>
</feature>
<feature type="signal peptide" evidence="4">
    <location>
        <begin position="1"/>
        <end position="22"/>
    </location>
</feature>
<comment type="caution">
    <text evidence="6">The sequence shown here is derived from an EMBL/GenBank/DDBJ whole genome shotgun (WGS) entry which is preliminary data.</text>
</comment>
<evidence type="ECO:0000256" key="4">
    <source>
        <dbReference type="SAM" id="SignalP"/>
    </source>
</evidence>
<dbReference type="PROSITE" id="PS00523">
    <property type="entry name" value="SULFATASE_1"/>
    <property type="match status" value="1"/>
</dbReference>
<dbReference type="InterPro" id="IPR024607">
    <property type="entry name" value="Sulfatase_CS"/>
</dbReference>
<dbReference type="OrthoDB" id="9762324at2"/>
<evidence type="ECO:0000313" key="6">
    <source>
        <dbReference type="EMBL" id="PXA04720.1"/>
    </source>
</evidence>
<comment type="similarity">
    <text evidence="1">Belongs to the sulfatase family.</text>
</comment>
<dbReference type="CDD" id="cd16027">
    <property type="entry name" value="SGSH"/>
    <property type="match status" value="1"/>
</dbReference>
<evidence type="ECO:0000259" key="5">
    <source>
        <dbReference type="Pfam" id="PF00884"/>
    </source>
</evidence>
<dbReference type="InterPro" id="IPR017850">
    <property type="entry name" value="Alkaline_phosphatase_core_sf"/>
</dbReference>
<sequence length="526" mass="59289">MSKCTRIGLILVGATICSILYGADASSGDITEGPNILVVLSDDQSWPHAGAYGTDWLSTPHFDTLAREGVLFNNAFVSAPSCAPSRASILAGRHFYQMEEGGIHGGFIPAKFPLYTHLLEASGYRVGYTGKSCGPFWENDEVGQQKDPYGRKFNQHRISRDKDDIHSWNNIDYAANFREFLSQHPDRPFHFTFSSWEPHRPYRNGAAEAHGLDPARLDIPSSLPDATVVRRDFNEYAYEIDELDRDIGRFISILKEHDLYKNTIIVVTSDNGMPFPHAKMQSYEYGHHVPFVISWPAGIEAGAATDALVSVPEVAAFFLEAAGCDVPSGMMATTLPNILNLDGFTQNPVNPFVVWGKEKHNPAREWNRSYPIRALRTDEFLLVKNYEPERWPAGPPPHYKDFMWRDSALAMAHILENRKEPGIQPFFDRYTRKRPALELFDLRRDVACLHNLAQQDNYRELAKRLEVKLDAKLIADGDPRAFGNGELFESTPSLFSNPKDPDSGEPIFENFPASREPVPGLRTFRD</sequence>
<dbReference type="AlphaFoldDB" id="A0A317ZH02"/>
<evidence type="ECO:0000256" key="2">
    <source>
        <dbReference type="ARBA" id="ARBA00022801"/>
    </source>
</evidence>
<dbReference type="SUPFAM" id="SSF53649">
    <property type="entry name" value="Alkaline phosphatase-like"/>
    <property type="match status" value="1"/>
</dbReference>
<protein>
    <submittedName>
        <fullName evidence="6">Heparan N-sulfatase</fullName>
    </submittedName>
</protein>
<accession>A0A317ZH02</accession>
<dbReference type="GO" id="GO:0016787">
    <property type="term" value="F:hydrolase activity"/>
    <property type="evidence" value="ECO:0007669"/>
    <property type="project" value="UniProtKB-KW"/>
</dbReference>
<dbReference type="PANTHER" id="PTHR43751:SF1">
    <property type="entry name" value="SULFATASE ATSG-RELATED"/>
    <property type="match status" value="1"/>
</dbReference>
<organism evidence="6 7">
    <name type="scientific">Coraliomargarita sinensis</name>
    <dbReference type="NCBI Taxonomy" id="2174842"/>
    <lineage>
        <taxon>Bacteria</taxon>
        <taxon>Pseudomonadati</taxon>
        <taxon>Verrucomicrobiota</taxon>
        <taxon>Opitutia</taxon>
        <taxon>Puniceicoccales</taxon>
        <taxon>Coraliomargaritaceae</taxon>
        <taxon>Coraliomargarita</taxon>
    </lineage>
</organism>
<dbReference type="InterPro" id="IPR052701">
    <property type="entry name" value="GAG_Ulvan_Degrading_Sulfatases"/>
</dbReference>
<dbReference type="Pfam" id="PF00884">
    <property type="entry name" value="Sulfatase"/>
    <property type="match status" value="1"/>
</dbReference>
<dbReference type="PANTHER" id="PTHR43751">
    <property type="entry name" value="SULFATASE"/>
    <property type="match status" value="1"/>
</dbReference>
<gene>
    <name evidence="6" type="ORF">DDZ13_05990</name>
</gene>
<evidence type="ECO:0000313" key="7">
    <source>
        <dbReference type="Proteomes" id="UP000247099"/>
    </source>
</evidence>
<keyword evidence="7" id="KW-1185">Reference proteome</keyword>
<dbReference type="InParanoid" id="A0A317ZH02"/>
<keyword evidence="4" id="KW-0732">Signal</keyword>
<proteinExistence type="inferred from homology"/>
<name>A0A317ZH02_9BACT</name>
<feature type="chain" id="PRO_5016266530" evidence="4">
    <location>
        <begin position="23"/>
        <end position="526"/>
    </location>
</feature>
<dbReference type="EMBL" id="QHJQ01000003">
    <property type="protein sequence ID" value="PXA04720.1"/>
    <property type="molecule type" value="Genomic_DNA"/>
</dbReference>
<reference evidence="6 7" key="1">
    <citation type="submission" date="2018-05" db="EMBL/GenBank/DDBJ databases">
        <title>Coraliomargarita sinensis sp. nov., isolated from a marine solar saltern.</title>
        <authorList>
            <person name="Zhou L.Y."/>
        </authorList>
    </citation>
    <scope>NUCLEOTIDE SEQUENCE [LARGE SCALE GENOMIC DNA]</scope>
    <source>
        <strain evidence="6 7">WN38</strain>
    </source>
</reference>
<dbReference type="InterPro" id="IPR000917">
    <property type="entry name" value="Sulfatase_N"/>
</dbReference>
<feature type="region of interest" description="Disordered" evidence="3">
    <location>
        <begin position="489"/>
        <end position="526"/>
    </location>
</feature>
<evidence type="ECO:0000256" key="1">
    <source>
        <dbReference type="ARBA" id="ARBA00008779"/>
    </source>
</evidence>
<evidence type="ECO:0000256" key="3">
    <source>
        <dbReference type="SAM" id="MobiDB-lite"/>
    </source>
</evidence>
<keyword evidence="2" id="KW-0378">Hydrolase</keyword>
<dbReference type="RefSeq" id="WP_110130526.1">
    <property type="nucleotide sequence ID" value="NZ_QHJQ01000003.1"/>
</dbReference>
<dbReference type="Gene3D" id="3.40.720.10">
    <property type="entry name" value="Alkaline Phosphatase, subunit A"/>
    <property type="match status" value="1"/>
</dbReference>